<gene>
    <name evidence="1" type="ORF">GQF02_09585</name>
</gene>
<dbReference type="Proteomes" id="UP000467214">
    <property type="component" value="Unassembled WGS sequence"/>
</dbReference>
<dbReference type="AlphaFoldDB" id="A0A845BLP2"/>
<sequence length="258" mass="28511">MQPTPELPLSLIDHHCASAETLREAQQTLFALLVEREQAFGFNPDVITEYPDPLERLLDDPVAYLDARRRAAESQRAVPFARVAVLTTYADVIGPALRAAGYTEEVIDMPAGPDNTSCYAREARPDGVGTFYLEAVNELDEKIHPTFVVTLKDGQGSLLSGMSGSVWAVGGERYAYVSTVVARQDAPPGSGSRVAAAVWDYLRSEGVSRVNLGTQTADRFYERQGFRTIHRIVPALRYRTAADGRTIWHDLVIMRKDL</sequence>
<proteinExistence type="predicted"/>
<dbReference type="EMBL" id="WSSB01000007">
    <property type="protein sequence ID" value="MXR37222.1"/>
    <property type="molecule type" value="Genomic_DNA"/>
</dbReference>
<evidence type="ECO:0000313" key="1">
    <source>
        <dbReference type="EMBL" id="MXR37222.1"/>
    </source>
</evidence>
<dbReference type="InterPro" id="IPR016181">
    <property type="entry name" value="Acyl_CoA_acyltransferase"/>
</dbReference>
<name>A0A845BLP2_9NEIS</name>
<organism evidence="1 2">
    <name type="scientific">Craterilacuibacter sinensis</name>
    <dbReference type="NCBI Taxonomy" id="2686017"/>
    <lineage>
        <taxon>Bacteria</taxon>
        <taxon>Pseudomonadati</taxon>
        <taxon>Pseudomonadota</taxon>
        <taxon>Betaproteobacteria</taxon>
        <taxon>Neisseriales</taxon>
        <taxon>Neisseriaceae</taxon>
        <taxon>Craterilacuibacter</taxon>
    </lineage>
</organism>
<dbReference type="GO" id="GO:0016740">
    <property type="term" value="F:transferase activity"/>
    <property type="evidence" value="ECO:0007669"/>
    <property type="project" value="UniProtKB-KW"/>
</dbReference>
<comment type="caution">
    <text evidence="1">The sequence shown here is derived from an EMBL/GenBank/DDBJ whole genome shotgun (WGS) entry which is preliminary data.</text>
</comment>
<keyword evidence="1" id="KW-0808">Transferase</keyword>
<protein>
    <submittedName>
        <fullName evidence="1">GNAT family N-acetyltransferase</fullName>
    </submittedName>
</protein>
<keyword evidence="2" id="KW-1185">Reference proteome</keyword>
<evidence type="ECO:0000313" key="2">
    <source>
        <dbReference type="Proteomes" id="UP000467214"/>
    </source>
</evidence>
<accession>A0A845BLP2</accession>
<dbReference type="Gene3D" id="3.40.630.30">
    <property type="match status" value="1"/>
</dbReference>
<dbReference type="SUPFAM" id="SSF55729">
    <property type="entry name" value="Acyl-CoA N-acyltransferases (Nat)"/>
    <property type="match status" value="1"/>
</dbReference>
<reference evidence="1 2" key="1">
    <citation type="submission" date="2019-12" db="EMBL/GenBank/DDBJ databases">
        <title>Neisseriaceae gen. nov. sp. Genome sequencing and assembly.</title>
        <authorList>
            <person name="Liu Z."/>
            <person name="Li A."/>
        </authorList>
    </citation>
    <scope>NUCLEOTIDE SEQUENCE [LARGE SCALE GENOMIC DNA]</scope>
    <source>
        <strain evidence="1 2">B2N2-7</strain>
    </source>
</reference>
<dbReference type="RefSeq" id="WP_160796658.1">
    <property type="nucleotide sequence ID" value="NZ_WSSB01000007.1"/>
</dbReference>